<dbReference type="GO" id="GO:0005096">
    <property type="term" value="F:GTPase activator activity"/>
    <property type="evidence" value="ECO:0007669"/>
    <property type="project" value="TreeGrafter"/>
</dbReference>
<dbReference type="InterPro" id="IPR008936">
    <property type="entry name" value="Rho_GTPase_activation_prot"/>
</dbReference>
<dbReference type="SMART" id="SM00033">
    <property type="entry name" value="CH"/>
    <property type="match status" value="1"/>
</dbReference>
<dbReference type="Proteomes" id="UP001187531">
    <property type="component" value="Unassembled WGS sequence"/>
</dbReference>
<name>A0AA88H9Z0_ARTSF</name>
<dbReference type="SUPFAM" id="SSF143885">
    <property type="entry name" value="RGC domain-like"/>
    <property type="match status" value="1"/>
</dbReference>
<dbReference type="PROSITE" id="PS50018">
    <property type="entry name" value="RAS_GTPASE_ACTIV_2"/>
    <property type="match status" value="1"/>
</dbReference>
<dbReference type="Pfam" id="PF03836">
    <property type="entry name" value="RasGAP_C"/>
    <property type="match status" value="1"/>
</dbReference>
<dbReference type="GO" id="GO:0005938">
    <property type="term" value="C:cell cortex"/>
    <property type="evidence" value="ECO:0007669"/>
    <property type="project" value="TreeGrafter"/>
</dbReference>
<dbReference type="SUPFAM" id="SSF48350">
    <property type="entry name" value="GTPase activation domain, GAP"/>
    <property type="match status" value="1"/>
</dbReference>
<dbReference type="EMBL" id="JAVRJZ010000019">
    <property type="protein sequence ID" value="KAK2707603.1"/>
    <property type="molecule type" value="Genomic_DNA"/>
</dbReference>
<reference evidence="7" key="1">
    <citation type="submission" date="2023-07" db="EMBL/GenBank/DDBJ databases">
        <title>Chromosome-level genome assembly of Artemia franciscana.</title>
        <authorList>
            <person name="Jo E."/>
        </authorList>
    </citation>
    <scope>NUCLEOTIDE SEQUENCE</scope>
    <source>
        <tissue evidence="7">Whole body</tissue>
    </source>
</reference>
<dbReference type="GO" id="GO:0051015">
    <property type="term" value="F:actin filament binding"/>
    <property type="evidence" value="ECO:0007669"/>
    <property type="project" value="TreeGrafter"/>
</dbReference>
<keyword evidence="1" id="KW-0597">Phosphoprotein</keyword>
<evidence type="ECO:0000256" key="3">
    <source>
        <dbReference type="ARBA" id="ARBA00022860"/>
    </source>
</evidence>
<dbReference type="PROSITE" id="PS50096">
    <property type="entry name" value="IQ"/>
    <property type="match status" value="2"/>
</dbReference>
<feature type="domain" description="Calponin-homology (CH)" evidence="6">
    <location>
        <begin position="44"/>
        <end position="159"/>
    </location>
</feature>
<feature type="signal peptide" evidence="4">
    <location>
        <begin position="1"/>
        <end position="19"/>
    </location>
</feature>
<evidence type="ECO:0008006" key="9">
    <source>
        <dbReference type="Google" id="ProtNLM"/>
    </source>
</evidence>
<dbReference type="FunFam" id="1.10.506.10:FF:000004">
    <property type="entry name" value="IQ motif containing GTPase activating protein 1"/>
    <property type="match status" value="1"/>
</dbReference>
<dbReference type="PANTHER" id="PTHR14149:SF14">
    <property type="entry name" value="CALPONIN-HOMOLOGY (CH) DOMAIN-CONTAINING PROTEIN"/>
    <property type="match status" value="1"/>
</dbReference>
<keyword evidence="4" id="KW-0732">Signal</keyword>
<dbReference type="InterPro" id="IPR000048">
    <property type="entry name" value="IQ_motif_EF-hand-BS"/>
</dbReference>
<dbReference type="PANTHER" id="PTHR14149">
    <property type="entry name" value="RAS GTPASE-ACTIVATING PROTEIN WITH IQ MOTIF"/>
    <property type="match status" value="1"/>
</dbReference>
<dbReference type="InterPro" id="IPR027417">
    <property type="entry name" value="P-loop_NTPase"/>
</dbReference>
<dbReference type="Gene3D" id="1.10.506.10">
    <property type="entry name" value="GTPase Activation - p120gap, domain 1"/>
    <property type="match status" value="1"/>
</dbReference>
<keyword evidence="8" id="KW-1185">Reference proteome</keyword>
<dbReference type="Pfam" id="PF00612">
    <property type="entry name" value="IQ"/>
    <property type="match status" value="2"/>
</dbReference>
<evidence type="ECO:0000259" key="5">
    <source>
        <dbReference type="PROSITE" id="PS50018"/>
    </source>
</evidence>
<dbReference type="FunFam" id="1.10.418.10:FF:000013">
    <property type="entry name" value="IQ motif containing GTPase activating protein 1"/>
    <property type="match status" value="1"/>
</dbReference>
<evidence type="ECO:0000259" key="6">
    <source>
        <dbReference type="PROSITE" id="PS50021"/>
    </source>
</evidence>
<evidence type="ECO:0000313" key="8">
    <source>
        <dbReference type="Proteomes" id="UP001187531"/>
    </source>
</evidence>
<organism evidence="7 8">
    <name type="scientific">Artemia franciscana</name>
    <name type="common">Brine shrimp</name>
    <name type="synonym">Artemia sanfranciscana</name>
    <dbReference type="NCBI Taxonomy" id="6661"/>
    <lineage>
        <taxon>Eukaryota</taxon>
        <taxon>Metazoa</taxon>
        <taxon>Ecdysozoa</taxon>
        <taxon>Arthropoda</taxon>
        <taxon>Crustacea</taxon>
        <taxon>Branchiopoda</taxon>
        <taxon>Anostraca</taxon>
        <taxon>Artemiidae</taxon>
        <taxon>Artemia</taxon>
    </lineage>
</organism>
<dbReference type="InterPro" id="IPR001936">
    <property type="entry name" value="RasGAP_dom"/>
</dbReference>
<feature type="chain" id="PRO_5041725608" description="Ras GTPase-activating-like protein IQGAP1" evidence="4">
    <location>
        <begin position="20"/>
        <end position="1612"/>
    </location>
</feature>
<dbReference type="Pfam" id="PF00307">
    <property type="entry name" value="CH"/>
    <property type="match status" value="1"/>
</dbReference>
<dbReference type="SMART" id="SM00015">
    <property type="entry name" value="IQ"/>
    <property type="match status" value="2"/>
</dbReference>
<gene>
    <name evidence="7" type="ORF">QYM36_015342</name>
</gene>
<dbReference type="InterPro" id="IPR001715">
    <property type="entry name" value="CH_dom"/>
</dbReference>
<evidence type="ECO:0000256" key="4">
    <source>
        <dbReference type="SAM" id="SignalP"/>
    </source>
</evidence>
<sequence length="1612" mass="185316">MVLILTYFLGVLDSTLVQMEHDAGEITAEKLDQKRRENLAYEYLCHLEEAKKWIEACIREELPAIGDLEENLRNGVYLAKLGNFFAPGIASRTKIFDVNQERYRCSGLHFRHIDNINHFLQAMRSVKFPEIFYPETTDIYERKNMPRLVYCIHTLSLYLFRIGKAPQIQDLYGKVQFTDEEISAMSEELKKYGLSIPQFQKIGGLLANELPVDEATLHAAILAVNEALNSEEKSESEVLAVFQNPSAHLFDVRPSLIRNYVTTLQHALELKEEGNLNRSLSDSYVADIYDNMLTQAEIQGHIKSVNLAEIMNQIKEATRKREVKEVMECLQCTNLGLGNVVKENGRYYLDEIKLRCLTDDSNVHLAILQECIDKANTKVSITEEINRSLSNGSVSDVLNCLWALSKVDPSIEIVDQAGPFYKLEMVEVRNEIGTELSYSTIVMGLKTLNHIAKINLAFTMYDEEEFLHLIAAKMAYLEGVQVNCIPDYMQEMCRARQKKIHDREGCPMLRHFEMQKIIDEVNGTQEEEQKRCDQLNRLNLAVESGNDTDLQCILTSEGSLLVEAPLDFHLFRTLLKLSLKAKRDLGSGTEKLTFRDVEGAIVTEKKTSEEFRQVLNFHSQLYYCWTTKDVPLLVSTIKTEWRVSDEVARNSADDVIDNPQMKASLLHFETERGFSVWFDLEKCWHSWEEPFNAHKYFEASDIKSTVSRIVAMNCPSFIKAIVKLQNLWRNKKRSFTLENDKFSQEIAATKIQAWWRGVRALRLYRKYKKIKDREEQLQKEIQDPFVAYKDNVQLIIVIQRAWRRYRARNDLKLLREGTPSLPTLRRFLHLLSLEKKDFEAETHLQNMKSEVVKTIRMNEQLEKDLAAMDTKIGLLVRNQISLQEVVIHGNKVNKQLKQSQKSASQDPHLQSAITLLCHTKAGKEQLNQYEQLFYIIQTQPKYLAKLLFLLPPNKASCFLEETILSIYGYGTEVREEYLFLKLFESALREEIGIRIDKMADIVTNPPLVVRLLVKYGRKGDGLENLRDLLGALLQNVIEDKSPVINTNPVEIYKSWVSQTEYKTGQPMGLPHQVSQEQALRHQEVQKQLNTSIQRLRNETVRFLKRITEAPDNLPYGILYMAKVMKSSLEEKFKDAQEKDILKVIGNLIYYQYINPAIVAPDAYGIIELLPDQLLDIQRRNLGNIAKMLQFASAKKGFGEEAPHLLGLNPFIVECHEVFKVFFKRCCQVETLEEHFGIDRYSEATLLSAPQITIHLQELVEVHQMLYDNVDLVAPSPDDPIRQILKELGPRPELIDFLTETAGQSPTDYSKTEILLSFKPDSNVEDGDMSSLDVERLFLKTKQLLVCVLPCTSGTLLARALRCPATEAEIEEYSRRVIDLDQKNERSQQLGSGMARFNSFLTDFSLPLDKLKERIYRNLKKLEVVGKVSKENGFAAILESLGRDILGYGKQRRSRLIELERLRIAKERLDVKTKSIKDQASYYNQYLQTCLSGLAPPVKKKRGVFQMTLKSHRSIKYTATKLIEKGVLIEIKGLEPLHVKSVIFEIKPLEKEPGKFKISAIYLGVNVEEIELDIQELLQQQYEGATIINLFGKAAININLLLHLLYAKFYPKK</sequence>
<evidence type="ECO:0000256" key="2">
    <source>
        <dbReference type="ARBA" id="ARBA00022737"/>
    </source>
</evidence>
<keyword evidence="3" id="KW-0112">Calmodulin-binding</keyword>
<dbReference type="CDD" id="cd23766">
    <property type="entry name" value="IQCG"/>
    <property type="match status" value="1"/>
</dbReference>
<evidence type="ECO:0000313" key="7">
    <source>
        <dbReference type="EMBL" id="KAK2707603.1"/>
    </source>
</evidence>
<dbReference type="PROSITE" id="PS50021">
    <property type="entry name" value="CH"/>
    <property type="match status" value="1"/>
</dbReference>
<dbReference type="GO" id="GO:1903479">
    <property type="term" value="P:mitotic actomyosin contractile ring assembly actin filament organization"/>
    <property type="evidence" value="ECO:0007669"/>
    <property type="project" value="TreeGrafter"/>
</dbReference>
<dbReference type="SMART" id="SM00323">
    <property type="entry name" value="RasGAP"/>
    <property type="match status" value="1"/>
</dbReference>
<proteinExistence type="predicted"/>
<accession>A0AA88H9Z0</accession>
<dbReference type="Gene3D" id="1.10.418.10">
    <property type="entry name" value="Calponin-like domain"/>
    <property type="match status" value="1"/>
</dbReference>
<protein>
    <recommendedName>
        <fullName evidence="9">Ras GTPase-activating-like protein IQGAP1</fullName>
    </recommendedName>
</protein>
<comment type="caution">
    <text evidence="7">The sequence shown here is derived from an EMBL/GenBank/DDBJ whole genome shotgun (WGS) entry which is preliminary data.</text>
</comment>
<dbReference type="InterPro" id="IPR000593">
    <property type="entry name" value="RasGAP_C"/>
</dbReference>
<dbReference type="SUPFAM" id="SSF47576">
    <property type="entry name" value="Calponin-homology domain, CH-domain"/>
    <property type="match status" value="1"/>
</dbReference>
<dbReference type="Gene3D" id="1.20.5.190">
    <property type="match status" value="1"/>
</dbReference>
<dbReference type="Pfam" id="PF00616">
    <property type="entry name" value="RasGAP"/>
    <property type="match status" value="1"/>
</dbReference>
<keyword evidence="2" id="KW-0677">Repeat</keyword>
<dbReference type="SUPFAM" id="SSF52540">
    <property type="entry name" value="P-loop containing nucleoside triphosphate hydrolases"/>
    <property type="match status" value="1"/>
</dbReference>
<evidence type="ECO:0000256" key="1">
    <source>
        <dbReference type="ARBA" id="ARBA00022553"/>
    </source>
</evidence>
<dbReference type="GO" id="GO:0005516">
    <property type="term" value="F:calmodulin binding"/>
    <property type="evidence" value="ECO:0007669"/>
    <property type="project" value="UniProtKB-KW"/>
</dbReference>
<feature type="domain" description="Ras-GAP" evidence="5">
    <location>
        <begin position="961"/>
        <end position="1193"/>
    </location>
</feature>
<dbReference type="InterPro" id="IPR036872">
    <property type="entry name" value="CH_dom_sf"/>
</dbReference>